<dbReference type="EMBL" id="BJLF01000013">
    <property type="protein sequence ID" value="GEA51814.1"/>
    <property type="molecule type" value="Genomic_DNA"/>
</dbReference>
<dbReference type="InterPro" id="IPR011050">
    <property type="entry name" value="Pectin_lyase_fold/virulence"/>
</dbReference>
<evidence type="ECO:0000313" key="2">
    <source>
        <dbReference type="EMBL" id="GEA51814.1"/>
    </source>
</evidence>
<accession>A0A4Y3I032</accession>
<proteinExistence type="predicted"/>
<dbReference type="Proteomes" id="UP000318717">
    <property type="component" value="Unassembled WGS sequence"/>
</dbReference>
<keyword evidence="1" id="KW-0732">Signal</keyword>
<gene>
    <name evidence="2" type="ORF">VIN01S_26180</name>
</gene>
<dbReference type="InterPro" id="IPR006626">
    <property type="entry name" value="PbH1"/>
</dbReference>
<dbReference type="Pfam" id="PF14592">
    <property type="entry name" value="Chondroitinas_B"/>
    <property type="match status" value="1"/>
</dbReference>
<dbReference type="InterPro" id="IPR012334">
    <property type="entry name" value="Pectin_lyas_fold"/>
</dbReference>
<dbReference type="Gene3D" id="2.160.20.10">
    <property type="entry name" value="Single-stranded right-handed beta-helix, Pectin lyase-like"/>
    <property type="match status" value="1"/>
</dbReference>
<dbReference type="OrthoDB" id="6475864at2"/>
<name>A0A4Y3I032_9VIBR</name>
<dbReference type="InterPro" id="IPR039513">
    <property type="entry name" value="PL-6"/>
</dbReference>
<feature type="signal peptide" evidence="1">
    <location>
        <begin position="1"/>
        <end position="23"/>
    </location>
</feature>
<evidence type="ECO:0000256" key="1">
    <source>
        <dbReference type="SAM" id="SignalP"/>
    </source>
</evidence>
<dbReference type="SMART" id="SM00710">
    <property type="entry name" value="PbH1"/>
    <property type="match status" value="4"/>
</dbReference>
<sequence length="522" mass="56847">MKKSPILLIAGSLLLTGCTSNFASTEQVTQPTFIMVDQGVALASMQEVLELRESILNAKDGDIISIKEGRYKDLGSVTLNANNVTIKAEKSGTVIFNGSTQFIIKGNDNLIESLVFTDGGATLSTESHDANIMGVFGIFGKNNTLNNSVIYKFNDYEYVADEKGKYPNIRWVTVGGENNKITNNTFEGKYKRGAMLVVATSDKLEKTLIEGNIFKDLTALDIELIENSDPKMVRTNRNDRQAIRVGDSHNSLFDSQSVVRNNYFDNISGYVGKNGSGEIELISVKASGITFDGNTIKNSTSMISLRHGHNNVVTNNVILPGNTANSGGIRIYDENHLIENNYIEGTLGKGTYRGALVLNTGIIDVTKGEVLSKDSTDGKTLQKQWTPKDVIVKNNTLVNNTQGIFASNAIHRVSLTDDARVETIFPAVDTVFENNLSIAANEGTNAFRQFEGEKFQMVGSEYVNNIFYGQIQGLEPLPQGISTEKPAMERDEQGLIKAVGSVGASNLTVLTEDMVGSTIVFK</sequence>
<feature type="chain" id="PRO_5021396646" description="Alginate lyase" evidence="1">
    <location>
        <begin position="24"/>
        <end position="522"/>
    </location>
</feature>
<protein>
    <recommendedName>
        <fullName evidence="4">Alginate lyase</fullName>
    </recommendedName>
</protein>
<dbReference type="CDD" id="cd14251">
    <property type="entry name" value="PL-6"/>
    <property type="match status" value="1"/>
</dbReference>
<reference evidence="2 3" key="1">
    <citation type="submission" date="2019-06" db="EMBL/GenBank/DDBJ databases">
        <title>Whole genome shotgun sequence of Vibrio inusitatus NBRC 102082.</title>
        <authorList>
            <person name="Hosoyama A."/>
            <person name="Uohara A."/>
            <person name="Ohji S."/>
            <person name="Ichikawa N."/>
        </authorList>
    </citation>
    <scope>NUCLEOTIDE SEQUENCE [LARGE SCALE GENOMIC DNA]</scope>
    <source>
        <strain evidence="2 3">NBRC 102082</strain>
    </source>
</reference>
<keyword evidence="3" id="KW-1185">Reference proteome</keyword>
<evidence type="ECO:0000313" key="3">
    <source>
        <dbReference type="Proteomes" id="UP000318717"/>
    </source>
</evidence>
<dbReference type="AlphaFoldDB" id="A0A4Y3I032"/>
<comment type="caution">
    <text evidence="2">The sequence shown here is derived from an EMBL/GenBank/DDBJ whole genome shotgun (WGS) entry which is preliminary data.</text>
</comment>
<dbReference type="SUPFAM" id="SSF51126">
    <property type="entry name" value="Pectin lyase-like"/>
    <property type="match status" value="1"/>
</dbReference>
<organism evidence="2 3">
    <name type="scientific">Vibrio inusitatus NBRC 102082</name>
    <dbReference type="NCBI Taxonomy" id="1219070"/>
    <lineage>
        <taxon>Bacteria</taxon>
        <taxon>Pseudomonadati</taxon>
        <taxon>Pseudomonadota</taxon>
        <taxon>Gammaproteobacteria</taxon>
        <taxon>Vibrionales</taxon>
        <taxon>Vibrionaceae</taxon>
        <taxon>Vibrio</taxon>
    </lineage>
</organism>
<dbReference type="PROSITE" id="PS51257">
    <property type="entry name" value="PROKAR_LIPOPROTEIN"/>
    <property type="match status" value="1"/>
</dbReference>
<dbReference type="RefSeq" id="WP_141346287.1">
    <property type="nucleotide sequence ID" value="NZ_BJLF01000013.1"/>
</dbReference>
<evidence type="ECO:0008006" key="4">
    <source>
        <dbReference type="Google" id="ProtNLM"/>
    </source>
</evidence>